<dbReference type="AlphaFoldDB" id="A0A7Y7PQI9"/>
<keyword evidence="1" id="KW-0732">Signal</keyword>
<organism evidence="2 3">
    <name type="scientific">Hymenobacter lapidiphilus</name>
    <dbReference type="NCBI Taxonomy" id="2608003"/>
    <lineage>
        <taxon>Bacteria</taxon>
        <taxon>Pseudomonadati</taxon>
        <taxon>Bacteroidota</taxon>
        <taxon>Cytophagia</taxon>
        <taxon>Cytophagales</taxon>
        <taxon>Hymenobacteraceae</taxon>
        <taxon>Hymenobacter</taxon>
    </lineage>
</organism>
<gene>
    <name evidence="2" type="ORF">HW554_13390</name>
</gene>
<keyword evidence="3" id="KW-1185">Reference proteome</keyword>
<protein>
    <submittedName>
        <fullName evidence="2">Uncharacterized protein</fullName>
    </submittedName>
</protein>
<evidence type="ECO:0000313" key="2">
    <source>
        <dbReference type="EMBL" id="NVO32211.1"/>
    </source>
</evidence>
<evidence type="ECO:0000256" key="1">
    <source>
        <dbReference type="SAM" id="SignalP"/>
    </source>
</evidence>
<dbReference type="Proteomes" id="UP000565521">
    <property type="component" value="Unassembled WGS sequence"/>
</dbReference>
<accession>A0A7Y7PQI9</accession>
<evidence type="ECO:0000313" key="3">
    <source>
        <dbReference type="Proteomes" id="UP000565521"/>
    </source>
</evidence>
<comment type="caution">
    <text evidence="2">The sequence shown here is derived from an EMBL/GenBank/DDBJ whole genome shotgun (WGS) entry which is preliminary data.</text>
</comment>
<feature type="signal peptide" evidence="1">
    <location>
        <begin position="1"/>
        <end position="27"/>
    </location>
</feature>
<sequence>MSAPRIFGLFSTGTLLLVLLSAAPASAQLRAASLDSLYRWGVLYDEQGPRPYTMLRFKRLKLVVTTDSIGEFEVAVPLVRVLRLLHDVLVLDESPLGPQEVDVNFFQSGPIGFRVITADDGPQLGPRLKGSTRIVGGRQWRAWLRQTQQSR</sequence>
<proteinExistence type="predicted"/>
<dbReference type="EMBL" id="JABKAU010000025">
    <property type="protein sequence ID" value="NVO32211.1"/>
    <property type="molecule type" value="Genomic_DNA"/>
</dbReference>
<dbReference type="RefSeq" id="WP_176909092.1">
    <property type="nucleotide sequence ID" value="NZ_JABKAU010000025.1"/>
</dbReference>
<reference evidence="2 3" key="1">
    <citation type="submission" date="2020-05" db="EMBL/GenBank/DDBJ databases">
        <title>Hymenobacter terrestris sp. nov. and Hymenobacter lapidiphilus sp. nov., isolated from regoliths in Antarctica.</title>
        <authorList>
            <person name="Sedlacek I."/>
            <person name="Pantucek R."/>
            <person name="Zeman M."/>
            <person name="Holochova P."/>
            <person name="Kralova S."/>
            <person name="Stankova E."/>
            <person name="Sedo O."/>
            <person name="Micenkova L."/>
            <person name="Svec P."/>
            <person name="Gupta V."/>
            <person name="Sood U."/>
            <person name="Korpole U.S."/>
            <person name="Lal R."/>
        </authorList>
    </citation>
    <scope>NUCLEOTIDE SEQUENCE [LARGE SCALE GENOMIC DNA]</scope>
    <source>
        <strain evidence="2 3">P5342</strain>
    </source>
</reference>
<feature type="chain" id="PRO_5030821732" evidence="1">
    <location>
        <begin position="28"/>
        <end position="151"/>
    </location>
</feature>
<name>A0A7Y7PQI9_9BACT</name>